<dbReference type="AlphaFoldDB" id="A0A1E4TYE7"/>
<dbReference type="GO" id="GO:0005634">
    <property type="term" value="C:nucleus"/>
    <property type="evidence" value="ECO:0007669"/>
    <property type="project" value="EnsemblFungi"/>
</dbReference>
<dbReference type="OrthoDB" id="348678at2759"/>
<evidence type="ECO:0000256" key="10">
    <source>
        <dbReference type="ARBA" id="ARBA00023136"/>
    </source>
</evidence>
<feature type="domain" description="Calcineurin-like phosphoesterase" evidence="14">
    <location>
        <begin position="124"/>
        <end position="384"/>
    </location>
</feature>
<dbReference type="Proteomes" id="UP000094236">
    <property type="component" value="Unassembled WGS sequence"/>
</dbReference>
<evidence type="ECO:0000256" key="11">
    <source>
        <dbReference type="ARBA" id="ARBA00023180"/>
    </source>
</evidence>
<dbReference type="Pfam" id="PF00149">
    <property type="entry name" value="Metallophos"/>
    <property type="match status" value="1"/>
</dbReference>
<dbReference type="EMBL" id="KV454012">
    <property type="protein sequence ID" value="ODV96754.1"/>
    <property type="molecule type" value="Genomic_DNA"/>
</dbReference>
<evidence type="ECO:0000256" key="1">
    <source>
        <dbReference type="ARBA" id="ARBA00004576"/>
    </source>
</evidence>
<keyword evidence="5" id="KW-0926">Vacuole</keyword>
<evidence type="ECO:0000259" key="14">
    <source>
        <dbReference type="Pfam" id="PF00149"/>
    </source>
</evidence>
<name>A0A1E4TYE7_PACTA</name>
<dbReference type="GO" id="GO:0005829">
    <property type="term" value="C:cytosol"/>
    <property type="evidence" value="ECO:0007669"/>
    <property type="project" value="EnsemblFungi"/>
</dbReference>
<keyword evidence="6 13" id="KW-0812">Transmembrane</keyword>
<evidence type="ECO:0000313" key="15">
    <source>
        <dbReference type="EMBL" id="ODV96754.1"/>
    </source>
</evidence>
<organism evidence="15 16">
    <name type="scientific">Pachysolen tannophilus NRRL Y-2460</name>
    <dbReference type="NCBI Taxonomy" id="669874"/>
    <lineage>
        <taxon>Eukaryota</taxon>
        <taxon>Fungi</taxon>
        <taxon>Dikarya</taxon>
        <taxon>Ascomycota</taxon>
        <taxon>Saccharomycotina</taxon>
        <taxon>Pichiomycetes</taxon>
        <taxon>Pachysolenaceae</taxon>
        <taxon>Pachysolen</taxon>
    </lineage>
</organism>
<keyword evidence="9 13" id="KW-1133">Transmembrane helix</keyword>
<dbReference type="GO" id="GO:0000329">
    <property type="term" value="C:fungal-type vacuole membrane"/>
    <property type="evidence" value="ECO:0007669"/>
    <property type="project" value="EnsemblFungi"/>
</dbReference>
<keyword evidence="8" id="KW-0735">Signal-anchor</keyword>
<dbReference type="PANTHER" id="PTHR10340">
    <property type="entry name" value="SPHINGOMYELIN PHOSPHODIESTERASE"/>
    <property type="match status" value="1"/>
</dbReference>
<dbReference type="GO" id="GO:0004309">
    <property type="term" value="F:exopolyphosphatase activity"/>
    <property type="evidence" value="ECO:0007669"/>
    <property type="project" value="EnsemblFungi"/>
</dbReference>
<evidence type="ECO:0000256" key="7">
    <source>
        <dbReference type="ARBA" id="ARBA00022801"/>
    </source>
</evidence>
<dbReference type="GO" id="GO:0008081">
    <property type="term" value="F:phosphoric diester hydrolase activity"/>
    <property type="evidence" value="ECO:0007669"/>
    <property type="project" value="TreeGrafter"/>
</dbReference>
<accession>A0A1E4TYE7</accession>
<protein>
    <recommendedName>
        <fullName evidence="4">Endopolyphosphatase</fullName>
        <ecNumber evidence="3">3.6.1.10</ecNumber>
    </recommendedName>
</protein>
<dbReference type="STRING" id="669874.A0A1E4TYE7"/>
<evidence type="ECO:0000256" key="4">
    <source>
        <dbReference type="ARBA" id="ARBA00014458"/>
    </source>
</evidence>
<evidence type="ECO:0000256" key="12">
    <source>
        <dbReference type="SAM" id="MobiDB-lite"/>
    </source>
</evidence>
<dbReference type="PIRSF" id="PIRSF027093">
    <property type="entry name" value="EndopolyPtase_N1"/>
    <property type="match status" value="1"/>
</dbReference>
<dbReference type="EC" id="3.6.1.10" evidence="3"/>
<comment type="subcellular location">
    <subcellularLocation>
        <location evidence="1">Vacuole membrane</location>
        <topology evidence="1">Single-pass type II membrane protein</topology>
    </subcellularLocation>
</comment>
<evidence type="ECO:0000256" key="5">
    <source>
        <dbReference type="ARBA" id="ARBA00022554"/>
    </source>
</evidence>
<dbReference type="InterPro" id="IPR012358">
    <property type="entry name" value="EndopolyPtase_N1"/>
</dbReference>
<dbReference type="SUPFAM" id="SSF56300">
    <property type="entry name" value="Metallo-dependent phosphatases"/>
    <property type="match status" value="1"/>
</dbReference>
<feature type="compositionally biased region" description="Basic residues" evidence="12">
    <location>
        <begin position="723"/>
        <end position="739"/>
    </location>
</feature>
<feature type="transmembrane region" description="Helical" evidence="13">
    <location>
        <begin position="37"/>
        <end position="56"/>
    </location>
</feature>
<sequence length="786" mass="91162">MTKIKESANGGDSSRLVDGCRYSNSCSEMHSRRKNNIYKIVLPLIILLLLGIPLTIKSHHLVDEKFNDNIVISDHNNNNNNFKITYIPKNDDEISDLEKLGLTVKPSVEIENIDLKTKKVIHGRFLHITDIHPDEYYKVGSDYDEACHQSKKGSKHKHHKASKYGDAMKGCDSPLILMEDTLKWISDNLKDKIDFVVWTGDNMRHDNDRNYPRLEKEIFTMNEKVAGLFDETFKDLGENNTDPRERRIKIIPSLGNNDVYPHNLFAPGPTVQTREMWRIWKNYVPAEQLHVFARGAYFFSEVIPNKLAVLSINTLYLYQANPVVDNCDKKKQPGYKLFEWLGVTLKELRSRGMKVWLTGHVPPNPKNYDKSCLRKHIVWLYEYRDIIIGSLYGHMNIDHFIPLDAVKAYKSINKKLKKAGLSYDAFNINELNIVEEEFEVEYNEEEEIFDENNLSEFFQNYDDDFETLDELISTFFKTKGDFDSDDENNENLLGAYAASEAHLMGGSPSGKVDYMNSIRDVFYSRVKGKKKSGVSSERYSIAHITASVVPTFNPGIRVWEYNITELYENGEVIQANPMKPWSEFFADLEKELFPIEEDSLMDQIGNFATDSGLDDNDYESDFMTESKLVEILKKDKTFPPKMPSNAKLGPAYTGQLFSPVRYVQYFANLTAINDKEIPFGYDIQYYTDDDNYQLDSLLVDDWVKLSRKLGAPIKEDRKDNNKNKNKKKNKKKKKKSTKLTKRDVILQDDKIDIEQSKNHKKLENLWREFLARSFIYTGYEKMKSKE</sequence>
<feature type="region of interest" description="Disordered" evidence="12">
    <location>
        <begin position="713"/>
        <end position="739"/>
    </location>
</feature>
<dbReference type="InterPro" id="IPR004843">
    <property type="entry name" value="Calcineurin-like_PHP"/>
</dbReference>
<evidence type="ECO:0000313" key="16">
    <source>
        <dbReference type="Proteomes" id="UP000094236"/>
    </source>
</evidence>
<evidence type="ECO:0000256" key="3">
    <source>
        <dbReference type="ARBA" id="ARBA00012459"/>
    </source>
</evidence>
<dbReference type="CDD" id="cd00842">
    <property type="entry name" value="MPP_ASMase"/>
    <property type="match status" value="1"/>
</dbReference>
<dbReference type="InterPro" id="IPR041805">
    <property type="entry name" value="ASMase/PPN1_MPP"/>
</dbReference>
<dbReference type="PANTHER" id="PTHR10340:SF55">
    <property type="entry name" value="ENDOPOLYPHOSPHATASE"/>
    <property type="match status" value="1"/>
</dbReference>
<keyword evidence="11" id="KW-0325">Glycoprotein</keyword>
<comment type="similarity">
    <text evidence="2">Belongs to the endopolyphosphatase PPN1 family.</text>
</comment>
<evidence type="ECO:0000256" key="6">
    <source>
        <dbReference type="ARBA" id="ARBA00022692"/>
    </source>
</evidence>
<evidence type="ECO:0000256" key="8">
    <source>
        <dbReference type="ARBA" id="ARBA00022968"/>
    </source>
</evidence>
<keyword evidence="7" id="KW-0378">Hydrolase</keyword>
<reference evidence="16" key="1">
    <citation type="submission" date="2016-05" db="EMBL/GenBank/DDBJ databases">
        <title>Comparative genomics of biotechnologically important yeasts.</title>
        <authorList>
            <consortium name="DOE Joint Genome Institute"/>
            <person name="Riley R."/>
            <person name="Haridas S."/>
            <person name="Wolfe K.H."/>
            <person name="Lopes M.R."/>
            <person name="Hittinger C.T."/>
            <person name="Goker M."/>
            <person name="Salamov A."/>
            <person name="Wisecaver J."/>
            <person name="Long T.M."/>
            <person name="Aerts A.L."/>
            <person name="Barry K."/>
            <person name="Choi C."/>
            <person name="Clum A."/>
            <person name="Coughlan A.Y."/>
            <person name="Deshpande S."/>
            <person name="Douglass A.P."/>
            <person name="Hanson S.J."/>
            <person name="Klenk H.-P."/>
            <person name="Labutti K."/>
            <person name="Lapidus A."/>
            <person name="Lindquist E."/>
            <person name="Lipzen A."/>
            <person name="Meier-Kolthoff J.P."/>
            <person name="Ohm R.A."/>
            <person name="Otillar R.P."/>
            <person name="Pangilinan J."/>
            <person name="Peng Y."/>
            <person name="Rokas A."/>
            <person name="Rosa C.A."/>
            <person name="Scheuner C."/>
            <person name="Sibirny A.A."/>
            <person name="Slot J.C."/>
            <person name="Stielow J.B."/>
            <person name="Sun H."/>
            <person name="Kurtzman C.P."/>
            <person name="Blackwell M."/>
            <person name="Grigoriev I.V."/>
            <person name="Jeffries T.W."/>
        </authorList>
    </citation>
    <scope>NUCLEOTIDE SEQUENCE [LARGE SCALE GENOMIC DNA]</scope>
    <source>
        <strain evidence="16">NRRL Y-2460</strain>
    </source>
</reference>
<dbReference type="GO" id="GO:0006798">
    <property type="term" value="P:polyphosphate catabolic process"/>
    <property type="evidence" value="ECO:0007669"/>
    <property type="project" value="EnsemblFungi"/>
</dbReference>
<evidence type="ECO:0000256" key="9">
    <source>
        <dbReference type="ARBA" id="ARBA00022989"/>
    </source>
</evidence>
<evidence type="ECO:0000256" key="2">
    <source>
        <dbReference type="ARBA" id="ARBA00010399"/>
    </source>
</evidence>
<dbReference type="GO" id="GO:0000298">
    <property type="term" value="F:endopolyphosphatase activity"/>
    <property type="evidence" value="ECO:0007669"/>
    <property type="project" value="UniProtKB-EC"/>
</dbReference>
<evidence type="ECO:0000256" key="13">
    <source>
        <dbReference type="SAM" id="Phobius"/>
    </source>
</evidence>
<keyword evidence="16" id="KW-1185">Reference proteome</keyword>
<gene>
    <name evidence="15" type="ORF">PACTADRAFT_48569</name>
</gene>
<feature type="compositionally biased region" description="Basic and acidic residues" evidence="12">
    <location>
        <begin position="713"/>
        <end position="722"/>
    </location>
</feature>
<keyword evidence="10 13" id="KW-0472">Membrane</keyword>
<proteinExistence type="inferred from homology"/>
<dbReference type="InterPro" id="IPR029052">
    <property type="entry name" value="Metallo-depent_PP-like"/>
</dbReference>